<feature type="chain" id="PRO_5043038678" description="Ig-like domain-containing protein" evidence="3">
    <location>
        <begin position="21"/>
        <end position="1082"/>
    </location>
</feature>
<feature type="compositionally biased region" description="Polar residues" evidence="1">
    <location>
        <begin position="605"/>
        <end position="616"/>
    </location>
</feature>
<feature type="compositionally biased region" description="Gly residues" evidence="1">
    <location>
        <begin position="424"/>
        <end position="436"/>
    </location>
</feature>
<keyword evidence="2" id="KW-0472">Membrane</keyword>
<comment type="caution">
    <text evidence="4">The sequence shown here is derived from an EMBL/GenBank/DDBJ whole genome shotgun (WGS) entry which is preliminary data.</text>
</comment>
<feature type="compositionally biased region" description="Low complexity" evidence="1">
    <location>
        <begin position="999"/>
        <end position="1009"/>
    </location>
</feature>
<name>A0AAN9BIG4_9CAEN</name>
<gene>
    <name evidence="4" type="ORF">V1264_017095</name>
</gene>
<feature type="compositionally biased region" description="Low complexity" evidence="1">
    <location>
        <begin position="858"/>
        <end position="875"/>
    </location>
</feature>
<feature type="transmembrane region" description="Helical" evidence="2">
    <location>
        <begin position="302"/>
        <end position="322"/>
    </location>
</feature>
<protein>
    <recommendedName>
        <fullName evidence="6">Ig-like domain-containing protein</fullName>
    </recommendedName>
</protein>
<feature type="compositionally biased region" description="Polar residues" evidence="1">
    <location>
        <begin position="567"/>
        <end position="588"/>
    </location>
</feature>
<feature type="compositionally biased region" description="Basic and acidic residues" evidence="1">
    <location>
        <begin position="1061"/>
        <end position="1072"/>
    </location>
</feature>
<feature type="compositionally biased region" description="Polar residues" evidence="1">
    <location>
        <begin position="636"/>
        <end position="647"/>
    </location>
</feature>
<keyword evidence="3" id="KW-0732">Signal</keyword>
<feature type="compositionally biased region" description="Basic residues" evidence="1">
    <location>
        <begin position="378"/>
        <end position="398"/>
    </location>
</feature>
<proteinExistence type="predicted"/>
<feature type="compositionally biased region" description="Basic and acidic residues" evidence="1">
    <location>
        <begin position="407"/>
        <end position="416"/>
    </location>
</feature>
<organism evidence="4 5">
    <name type="scientific">Littorina saxatilis</name>
    <dbReference type="NCBI Taxonomy" id="31220"/>
    <lineage>
        <taxon>Eukaryota</taxon>
        <taxon>Metazoa</taxon>
        <taxon>Spiralia</taxon>
        <taxon>Lophotrochozoa</taxon>
        <taxon>Mollusca</taxon>
        <taxon>Gastropoda</taxon>
        <taxon>Caenogastropoda</taxon>
        <taxon>Littorinimorpha</taxon>
        <taxon>Littorinoidea</taxon>
        <taxon>Littorinidae</taxon>
        <taxon>Littorina</taxon>
    </lineage>
</organism>
<feature type="region of interest" description="Disordered" evidence="1">
    <location>
        <begin position="858"/>
        <end position="905"/>
    </location>
</feature>
<evidence type="ECO:0000313" key="5">
    <source>
        <dbReference type="Proteomes" id="UP001374579"/>
    </source>
</evidence>
<feature type="signal peptide" evidence="3">
    <location>
        <begin position="1"/>
        <end position="20"/>
    </location>
</feature>
<dbReference type="EMBL" id="JBAMIC010000007">
    <property type="protein sequence ID" value="KAK7105756.1"/>
    <property type="molecule type" value="Genomic_DNA"/>
</dbReference>
<feature type="region of interest" description="Disordered" evidence="1">
    <location>
        <begin position="959"/>
        <end position="1082"/>
    </location>
</feature>
<feature type="compositionally biased region" description="Polar residues" evidence="1">
    <location>
        <begin position="678"/>
        <end position="701"/>
    </location>
</feature>
<feature type="compositionally biased region" description="Basic and acidic residues" evidence="1">
    <location>
        <begin position="619"/>
        <end position="635"/>
    </location>
</feature>
<feature type="region of interest" description="Disordered" evidence="1">
    <location>
        <begin position="343"/>
        <end position="479"/>
    </location>
</feature>
<evidence type="ECO:0000256" key="1">
    <source>
        <dbReference type="SAM" id="MobiDB-lite"/>
    </source>
</evidence>
<keyword evidence="2" id="KW-0812">Transmembrane</keyword>
<evidence type="ECO:0000313" key="4">
    <source>
        <dbReference type="EMBL" id="KAK7105756.1"/>
    </source>
</evidence>
<evidence type="ECO:0008006" key="6">
    <source>
        <dbReference type="Google" id="ProtNLM"/>
    </source>
</evidence>
<dbReference type="Proteomes" id="UP001374579">
    <property type="component" value="Unassembled WGS sequence"/>
</dbReference>
<accession>A0AAN9BIG4</accession>
<evidence type="ECO:0000256" key="3">
    <source>
        <dbReference type="SAM" id="SignalP"/>
    </source>
</evidence>
<feature type="compositionally biased region" description="Polar residues" evidence="1">
    <location>
        <begin position="1026"/>
        <end position="1035"/>
    </location>
</feature>
<keyword evidence="5" id="KW-1185">Reference proteome</keyword>
<dbReference type="AlphaFoldDB" id="A0AAN9BIG4"/>
<reference evidence="4 5" key="1">
    <citation type="submission" date="2024-02" db="EMBL/GenBank/DDBJ databases">
        <title>Chromosome-scale genome assembly of the rough periwinkle Littorina saxatilis.</title>
        <authorList>
            <person name="De Jode A."/>
            <person name="Faria R."/>
            <person name="Formenti G."/>
            <person name="Sims Y."/>
            <person name="Smith T.P."/>
            <person name="Tracey A."/>
            <person name="Wood J.M.D."/>
            <person name="Zagrodzka Z.B."/>
            <person name="Johannesson K."/>
            <person name="Butlin R.K."/>
            <person name="Leder E.H."/>
        </authorList>
    </citation>
    <scope>NUCLEOTIDE SEQUENCE [LARGE SCALE GENOMIC DNA]</scope>
    <source>
        <strain evidence="4">Snail1</strain>
        <tissue evidence="4">Muscle</tissue>
    </source>
</reference>
<keyword evidence="2" id="KW-1133">Transmembrane helix</keyword>
<feature type="region of interest" description="Disordered" evidence="1">
    <location>
        <begin position="558"/>
        <end position="724"/>
    </location>
</feature>
<feature type="compositionally biased region" description="Polar residues" evidence="1">
    <location>
        <begin position="1051"/>
        <end position="1060"/>
    </location>
</feature>
<evidence type="ECO:0000256" key="2">
    <source>
        <dbReference type="SAM" id="Phobius"/>
    </source>
</evidence>
<sequence length="1082" mass="115972">MDRFLLTSLLLIAALVLAQGLPEDEGLDGDTSGSHKVKHRQSFIICAPPPPALSLTLCKLSLYRSSTKRGSKRVPIAEITLAGPNRSKVARNLPGIEVNVVGNFNHPQAVHLNITHVTCLNAGTYVCDAVHLKPGMSVERSAEERCQALADNTIDDDIYVFHSKTFRVEVEPGHVNMTSHALTEETDEHAIDCTVHTTLPVQWVWEVREINGEWERVEKAGNFTTGQRLDGHDACWLQFTVLRIQNDKNAEHDVTESHVMRCYVIARNRAYVEKAAYISLPITFEAFKPKYEEDAFFRNGGISMFLIGGTGLALLVILLLLIKLQRQSNTSCMLSRIRNRRSGGGGDALDTARVPGSQGNGEAGDLESSNADEDGKTDKKKKKKKQGRSGSKTKRKDKSKFVTLSELKAEVKLGDARRHKTKRGGGGGTGGAGGGGAKEDVSGAGDPNRQDKGGETGGAERAGKEALAHASRRGSLTHSKESLANLDRVLRQISTEAELATARLLAQQSAIVVHRAEVVPGGAGNGKALKSVSINSGAGVLKSKGAVASKIAKQELAGRRIDKSEMQKSSTIPARSTNAKSPVRQRQTAGAPVQKGKSPSEPSPKATSPKRSNTPLILTERRPSGLRLQDKKSSSDPKQWSDTSMSRVLQEFRRCTAGGKSPLKPHGRKMSMKDKTANKSGSHVHTSESGHLNVSLRSGRQLSDHSSLRYSTTPRSGGSLDRRYSGNLSATMILNHGSRSRIPHRIGPNVPLINGAQRYHSASGLTTGGSDCKLEASLSARADQMLKDARARLLDTPSKDGFTSNSALDLNAKARNEPDLLTMANDKRVKLLTSSCCNVPALLRSAVLQTSADTASSSDWSASLSASSPNSSQISGEAADTQASGTSNEDRAVSPGSLSQSTSRLPKLKIRTNPVCWPSVPTQVNTDTTITATTGTDEELGFFEKLEKQIINEEASDDLIPPHTLDCRSAEGNGSPVDTSSGPRGLSLKDLPKMSPQPSGGSISFSGGSDAESNLSIHTTAKHNYPLQNPGTQVTAEAADVNHSNVREHTTGMNNPSPEQRGNDMESRREASSGKPPDLLLF</sequence>